<feature type="compositionally biased region" description="Basic and acidic residues" evidence="1">
    <location>
        <begin position="1"/>
        <end position="13"/>
    </location>
</feature>
<evidence type="ECO:0000313" key="2">
    <source>
        <dbReference type="EMBL" id="AIE87561.1"/>
    </source>
</evidence>
<name>A0A068NVX4_FIMGI</name>
<gene>
    <name evidence="2" type="ORF">OP10G_4193</name>
</gene>
<accession>A0A068NVX4</accession>
<dbReference type="STRING" id="661478.OP10G_4193"/>
<dbReference type="HOGENOM" id="CLU_3099053_0_0_0"/>
<feature type="region of interest" description="Disordered" evidence="1">
    <location>
        <begin position="1"/>
        <end position="23"/>
    </location>
</feature>
<protein>
    <submittedName>
        <fullName evidence="2">Uncharacterized protein</fullName>
    </submittedName>
</protein>
<evidence type="ECO:0000256" key="1">
    <source>
        <dbReference type="SAM" id="MobiDB-lite"/>
    </source>
</evidence>
<dbReference type="EMBL" id="CP007139">
    <property type="protein sequence ID" value="AIE87561.1"/>
    <property type="molecule type" value="Genomic_DNA"/>
</dbReference>
<evidence type="ECO:0000313" key="3">
    <source>
        <dbReference type="Proteomes" id="UP000027982"/>
    </source>
</evidence>
<keyword evidence="3" id="KW-1185">Reference proteome</keyword>
<dbReference type="KEGG" id="fgi:OP10G_4193"/>
<dbReference type="AlphaFoldDB" id="A0A068NVX4"/>
<proteinExistence type="predicted"/>
<dbReference type="Proteomes" id="UP000027982">
    <property type="component" value="Chromosome"/>
</dbReference>
<organism evidence="2 3">
    <name type="scientific">Fimbriimonas ginsengisoli Gsoil 348</name>
    <dbReference type="NCBI Taxonomy" id="661478"/>
    <lineage>
        <taxon>Bacteria</taxon>
        <taxon>Bacillati</taxon>
        <taxon>Armatimonadota</taxon>
        <taxon>Fimbriimonadia</taxon>
        <taxon>Fimbriimonadales</taxon>
        <taxon>Fimbriimonadaceae</taxon>
        <taxon>Fimbriimonas</taxon>
    </lineage>
</organism>
<reference evidence="2 3" key="1">
    <citation type="journal article" date="2014" name="PLoS ONE">
        <title>The first complete genome sequence of the class fimbriimonadia in the phylum armatimonadetes.</title>
        <authorList>
            <person name="Hu Z.Y."/>
            <person name="Wang Y.Z."/>
            <person name="Im W.T."/>
            <person name="Wang S.Y."/>
            <person name="Zhao G.P."/>
            <person name="Zheng H.J."/>
            <person name="Quan Z.X."/>
        </authorList>
    </citation>
    <scope>NUCLEOTIDE SEQUENCE [LARGE SCALE GENOMIC DNA]</scope>
    <source>
        <strain evidence="2">Gsoil 348</strain>
    </source>
</reference>
<sequence>MTKAQEEAARHPVADPTYKGPTEADRAAMVKSIEDYQNKHKNDKIEFNTPK</sequence>